<dbReference type="InterPro" id="IPR039420">
    <property type="entry name" value="WalR-like"/>
</dbReference>
<dbReference type="Gene3D" id="1.10.10.10">
    <property type="entry name" value="Winged helix-like DNA-binding domain superfamily/Winged helix DNA-binding domain"/>
    <property type="match status" value="1"/>
</dbReference>
<name>A0ABW8EX34_9BURK</name>
<dbReference type="CDD" id="cd17624">
    <property type="entry name" value="REC_OmpR_PmrA-like"/>
    <property type="match status" value="1"/>
</dbReference>
<feature type="domain" description="OmpR/PhoB-type" evidence="7">
    <location>
        <begin position="124"/>
        <end position="220"/>
    </location>
</feature>
<evidence type="ECO:0000256" key="5">
    <source>
        <dbReference type="PROSITE-ProRule" id="PRU01091"/>
    </source>
</evidence>
<dbReference type="Pfam" id="PF00486">
    <property type="entry name" value="Trans_reg_C"/>
    <property type="match status" value="1"/>
</dbReference>
<keyword evidence="9" id="KW-1185">Reference proteome</keyword>
<dbReference type="SMART" id="SM00862">
    <property type="entry name" value="Trans_reg_C"/>
    <property type="match status" value="1"/>
</dbReference>
<evidence type="ECO:0000256" key="2">
    <source>
        <dbReference type="ARBA" id="ARBA00023125"/>
    </source>
</evidence>
<dbReference type="InterPro" id="IPR001789">
    <property type="entry name" value="Sig_transdc_resp-reg_receiver"/>
</dbReference>
<dbReference type="SUPFAM" id="SSF52172">
    <property type="entry name" value="CheY-like"/>
    <property type="match status" value="1"/>
</dbReference>
<evidence type="ECO:0000256" key="1">
    <source>
        <dbReference type="ARBA" id="ARBA00023015"/>
    </source>
</evidence>
<feature type="domain" description="Response regulatory" evidence="6">
    <location>
        <begin position="2"/>
        <end position="116"/>
    </location>
</feature>
<evidence type="ECO:0000256" key="3">
    <source>
        <dbReference type="ARBA" id="ARBA00023163"/>
    </source>
</evidence>
<dbReference type="Gene3D" id="6.10.250.690">
    <property type="match status" value="1"/>
</dbReference>
<dbReference type="PANTHER" id="PTHR48111">
    <property type="entry name" value="REGULATOR OF RPOS"/>
    <property type="match status" value="1"/>
</dbReference>
<dbReference type="InterPro" id="IPR011006">
    <property type="entry name" value="CheY-like_superfamily"/>
</dbReference>
<dbReference type="CDD" id="cd00383">
    <property type="entry name" value="trans_reg_C"/>
    <property type="match status" value="1"/>
</dbReference>
<evidence type="ECO:0000259" key="7">
    <source>
        <dbReference type="PROSITE" id="PS51755"/>
    </source>
</evidence>
<dbReference type="EMBL" id="JBIUZV010000004">
    <property type="protein sequence ID" value="MFJ3046017.1"/>
    <property type="molecule type" value="Genomic_DNA"/>
</dbReference>
<keyword evidence="3" id="KW-0804">Transcription</keyword>
<reference evidence="8 9" key="1">
    <citation type="submission" date="2024-10" db="EMBL/GenBank/DDBJ databases">
        <title>The Natural Products Discovery Center: Release of the First 8490 Sequenced Strains for Exploring Actinobacteria Biosynthetic Diversity.</title>
        <authorList>
            <person name="Kalkreuter E."/>
            <person name="Kautsar S.A."/>
            <person name="Yang D."/>
            <person name="Bader C.D."/>
            <person name="Teijaro C.N."/>
            <person name="Fluegel L."/>
            <person name="Davis C.M."/>
            <person name="Simpson J.R."/>
            <person name="Lauterbach L."/>
            <person name="Steele A.D."/>
            <person name="Gui C."/>
            <person name="Meng S."/>
            <person name="Li G."/>
            <person name="Viehrig K."/>
            <person name="Ye F."/>
            <person name="Su P."/>
            <person name="Kiefer A.F."/>
            <person name="Nichols A."/>
            <person name="Cepeda A.J."/>
            <person name="Yan W."/>
            <person name="Fan B."/>
            <person name="Jiang Y."/>
            <person name="Adhikari A."/>
            <person name="Zheng C.-J."/>
            <person name="Schuster L."/>
            <person name="Cowan T.M."/>
            <person name="Smanski M.J."/>
            <person name="Chevrette M.G."/>
            <person name="De Carvalho L.P.S."/>
            <person name="Shen B."/>
        </authorList>
    </citation>
    <scope>NUCLEOTIDE SEQUENCE [LARGE SCALE GENOMIC DNA]</scope>
    <source>
        <strain evidence="8 9">NPDC087045</strain>
    </source>
</reference>
<dbReference type="InterPro" id="IPR001867">
    <property type="entry name" value="OmpR/PhoB-type_DNA-bd"/>
</dbReference>
<feature type="modified residue" description="4-aspartylphosphate" evidence="4">
    <location>
        <position position="51"/>
    </location>
</feature>
<dbReference type="PANTHER" id="PTHR48111:SF67">
    <property type="entry name" value="TRANSCRIPTIONAL REGULATORY PROTEIN TCTD"/>
    <property type="match status" value="1"/>
</dbReference>
<proteinExistence type="predicted"/>
<feature type="DNA-binding region" description="OmpR/PhoB-type" evidence="5">
    <location>
        <begin position="124"/>
        <end position="220"/>
    </location>
</feature>
<keyword evidence="4" id="KW-0597">Phosphoprotein</keyword>
<evidence type="ECO:0000259" key="6">
    <source>
        <dbReference type="PROSITE" id="PS50110"/>
    </source>
</evidence>
<protein>
    <submittedName>
        <fullName evidence="8">Response regulator</fullName>
    </submittedName>
</protein>
<gene>
    <name evidence="8" type="ORF">ACIPEN_09310</name>
</gene>
<dbReference type="PROSITE" id="PS50110">
    <property type="entry name" value="RESPONSE_REGULATORY"/>
    <property type="match status" value="1"/>
</dbReference>
<comment type="caution">
    <text evidence="8">The sequence shown here is derived from an EMBL/GenBank/DDBJ whole genome shotgun (WGS) entry which is preliminary data.</text>
</comment>
<dbReference type="Pfam" id="PF00072">
    <property type="entry name" value="Response_reg"/>
    <property type="match status" value="1"/>
</dbReference>
<keyword evidence="1" id="KW-0805">Transcription regulation</keyword>
<accession>A0ABW8EX34</accession>
<organism evidence="8 9">
    <name type="scientific">Herbaspirillum chlorophenolicum</name>
    <dbReference type="NCBI Taxonomy" id="211589"/>
    <lineage>
        <taxon>Bacteria</taxon>
        <taxon>Pseudomonadati</taxon>
        <taxon>Pseudomonadota</taxon>
        <taxon>Betaproteobacteria</taxon>
        <taxon>Burkholderiales</taxon>
        <taxon>Oxalobacteraceae</taxon>
        <taxon>Herbaspirillum</taxon>
    </lineage>
</organism>
<evidence type="ECO:0000256" key="4">
    <source>
        <dbReference type="PROSITE-ProRule" id="PRU00169"/>
    </source>
</evidence>
<dbReference type="PROSITE" id="PS51755">
    <property type="entry name" value="OMPR_PHOB"/>
    <property type="match status" value="1"/>
</dbReference>
<dbReference type="Proteomes" id="UP001617427">
    <property type="component" value="Unassembled WGS sequence"/>
</dbReference>
<dbReference type="SMART" id="SM00448">
    <property type="entry name" value="REC"/>
    <property type="match status" value="1"/>
</dbReference>
<dbReference type="InterPro" id="IPR036388">
    <property type="entry name" value="WH-like_DNA-bd_sf"/>
</dbReference>
<dbReference type="RefSeq" id="WP_050469269.1">
    <property type="nucleotide sequence ID" value="NZ_JBIUZV010000004.1"/>
</dbReference>
<keyword evidence="2 5" id="KW-0238">DNA-binding</keyword>
<sequence>MRILLAEDHRPLADWLSLTFERSNYSVDCVYDGDGADHLLLTQQYDLVVLDISLPKLSGNEVVRRLRARAGKVPVLMLTANNSIEGRVASLDLGADDYLGKPFSVKELEARMRALLRRSEQHPSPYWQCGSLCYDSNTRTFSIDSAMLALPPREHSVLETLMLKSGKTVSKKMIADALFAMSESASSEAIEVYIHRLRKKLAQSDVAIVTLRGLGYILKQGSALD</sequence>
<evidence type="ECO:0000313" key="9">
    <source>
        <dbReference type="Proteomes" id="UP001617427"/>
    </source>
</evidence>
<evidence type="ECO:0000313" key="8">
    <source>
        <dbReference type="EMBL" id="MFJ3046017.1"/>
    </source>
</evidence>
<dbReference type="Gene3D" id="3.40.50.2300">
    <property type="match status" value="1"/>
</dbReference>